<name>A0AA35L6L9_9SAUR</name>
<keyword evidence="1" id="KW-0732">Signal</keyword>
<dbReference type="InterPro" id="IPR031699">
    <property type="entry name" value="DUF4720"/>
</dbReference>
<protein>
    <submittedName>
        <fullName evidence="2">Uncharacterized protein</fullName>
    </submittedName>
</protein>
<feature type="signal peptide" evidence="1">
    <location>
        <begin position="1"/>
        <end position="19"/>
    </location>
</feature>
<dbReference type="EMBL" id="OX395138">
    <property type="protein sequence ID" value="CAI5790218.1"/>
    <property type="molecule type" value="Genomic_DNA"/>
</dbReference>
<evidence type="ECO:0000313" key="3">
    <source>
        <dbReference type="Proteomes" id="UP001178461"/>
    </source>
</evidence>
<evidence type="ECO:0000256" key="1">
    <source>
        <dbReference type="SAM" id="SignalP"/>
    </source>
</evidence>
<evidence type="ECO:0000313" key="2">
    <source>
        <dbReference type="EMBL" id="CAI5790218.1"/>
    </source>
</evidence>
<reference evidence="2" key="1">
    <citation type="submission" date="2022-12" db="EMBL/GenBank/DDBJ databases">
        <authorList>
            <person name="Alioto T."/>
            <person name="Alioto T."/>
            <person name="Gomez Garrido J."/>
        </authorList>
    </citation>
    <scope>NUCLEOTIDE SEQUENCE</scope>
</reference>
<organism evidence="2 3">
    <name type="scientific">Podarcis lilfordi</name>
    <name type="common">Lilford's wall lizard</name>
    <dbReference type="NCBI Taxonomy" id="74358"/>
    <lineage>
        <taxon>Eukaryota</taxon>
        <taxon>Metazoa</taxon>
        <taxon>Chordata</taxon>
        <taxon>Craniata</taxon>
        <taxon>Vertebrata</taxon>
        <taxon>Euteleostomi</taxon>
        <taxon>Lepidosauria</taxon>
        <taxon>Squamata</taxon>
        <taxon>Bifurcata</taxon>
        <taxon>Unidentata</taxon>
        <taxon>Episquamata</taxon>
        <taxon>Laterata</taxon>
        <taxon>Lacertibaenia</taxon>
        <taxon>Lacertidae</taxon>
        <taxon>Podarcis</taxon>
    </lineage>
</organism>
<proteinExistence type="predicted"/>
<dbReference type="AlphaFoldDB" id="A0AA35L6L9"/>
<dbReference type="Pfam" id="PF15846">
    <property type="entry name" value="DUF4720"/>
    <property type="match status" value="1"/>
</dbReference>
<dbReference type="Proteomes" id="UP001178461">
    <property type="component" value="Chromosome 13"/>
</dbReference>
<accession>A0AA35L6L9</accession>
<keyword evidence="3" id="KW-1185">Reference proteome</keyword>
<gene>
    <name evidence="2" type="ORF">PODLI_1B041197</name>
</gene>
<sequence>MHLLLLFTFLSLLCLPVQGWVLKKPTQNEQWKTLDRLQNRELFLSALQSYLSTKGIQVERTAPPFVLLLKGHNARTHGELEGQELVIMEPEVDEWMNK</sequence>
<feature type="chain" id="PRO_5041338645" evidence="1">
    <location>
        <begin position="20"/>
        <end position="98"/>
    </location>
</feature>